<dbReference type="HOGENOM" id="CLU_2062916_0_0_1"/>
<accession>R0IXL8</accession>
<dbReference type="OrthoDB" id="10556102at2759"/>
<dbReference type="AlphaFoldDB" id="R0IXL8"/>
<keyword evidence="2" id="KW-1185">Reference proteome</keyword>
<protein>
    <recommendedName>
        <fullName evidence="3">Peptidase A2 domain-containing protein</fullName>
    </recommendedName>
</protein>
<reference evidence="1 2" key="1">
    <citation type="journal article" date="2012" name="PLoS Pathog.">
        <title>Diverse lifestyles and strategies of plant pathogenesis encoded in the genomes of eighteen Dothideomycetes fungi.</title>
        <authorList>
            <person name="Ohm R.A."/>
            <person name="Feau N."/>
            <person name="Henrissat B."/>
            <person name="Schoch C.L."/>
            <person name="Horwitz B.A."/>
            <person name="Barry K.W."/>
            <person name="Condon B.J."/>
            <person name="Copeland A.C."/>
            <person name="Dhillon B."/>
            <person name="Glaser F."/>
            <person name="Hesse C.N."/>
            <person name="Kosti I."/>
            <person name="LaButti K."/>
            <person name="Lindquist E.A."/>
            <person name="Lucas S."/>
            <person name="Salamov A.A."/>
            <person name="Bradshaw R.E."/>
            <person name="Ciuffetti L."/>
            <person name="Hamelin R.C."/>
            <person name="Kema G.H.J."/>
            <person name="Lawrence C."/>
            <person name="Scott J.A."/>
            <person name="Spatafora J.W."/>
            <person name="Turgeon B.G."/>
            <person name="de Wit P.J.G.M."/>
            <person name="Zhong S."/>
            <person name="Goodwin S.B."/>
            <person name="Grigoriev I.V."/>
        </authorList>
    </citation>
    <scope>NUCLEOTIDE SEQUENCE [LARGE SCALE GENOMIC DNA]</scope>
    <source>
        <strain evidence="2">28A</strain>
    </source>
</reference>
<organism evidence="1 2">
    <name type="scientific">Exserohilum turcicum (strain 28A)</name>
    <name type="common">Northern leaf blight fungus</name>
    <name type="synonym">Setosphaeria turcica</name>
    <dbReference type="NCBI Taxonomy" id="671987"/>
    <lineage>
        <taxon>Eukaryota</taxon>
        <taxon>Fungi</taxon>
        <taxon>Dikarya</taxon>
        <taxon>Ascomycota</taxon>
        <taxon>Pezizomycotina</taxon>
        <taxon>Dothideomycetes</taxon>
        <taxon>Pleosporomycetidae</taxon>
        <taxon>Pleosporales</taxon>
        <taxon>Pleosporineae</taxon>
        <taxon>Pleosporaceae</taxon>
        <taxon>Exserohilum</taxon>
    </lineage>
</organism>
<reference evidence="1 2" key="2">
    <citation type="journal article" date="2013" name="PLoS Genet.">
        <title>Comparative genome structure, secondary metabolite, and effector coding capacity across Cochliobolus pathogens.</title>
        <authorList>
            <person name="Condon B.J."/>
            <person name="Leng Y."/>
            <person name="Wu D."/>
            <person name="Bushley K.E."/>
            <person name="Ohm R.A."/>
            <person name="Otillar R."/>
            <person name="Martin J."/>
            <person name="Schackwitz W."/>
            <person name="Grimwood J."/>
            <person name="MohdZainudin N."/>
            <person name="Xue C."/>
            <person name="Wang R."/>
            <person name="Manning V.A."/>
            <person name="Dhillon B."/>
            <person name="Tu Z.J."/>
            <person name="Steffenson B.J."/>
            <person name="Salamov A."/>
            <person name="Sun H."/>
            <person name="Lowry S."/>
            <person name="LaButti K."/>
            <person name="Han J."/>
            <person name="Copeland A."/>
            <person name="Lindquist E."/>
            <person name="Barry K."/>
            <person name="Schmutz J."/>
            <person name="Baker S.E."/>
            <person name="Ciuffetti L.M."/>
            <person name="Grigoriev I.V."/>
            <person name="Zhong S."/>
            <person name="Turgeon B.G."/>
        </authorList>
    </citation>
    <scope>NUCLEOTIDE SEQUENCE [LARGE SCALE GENOMIC DNA]</scope>
    <source>
        <strain evidence="2">28A</strain>
    </source>
</reference>
<evidence type="ECO:0008006" key="3">
    <source>
        <dbReference type="Google" id="ProtNLM"/>
    </source>
</evidence>
<sequence>MQAPDLTPIDFVPDTGARTSIIKRKYLEHYPRVNIKQASKDEQMEITGIGSTAIFAEHYIEDFPLTMQAVDGEIIRLYRRVYVVDKLPVPCIIGNNILRLNGVNIMFNDVLGDFAALRI</sequence>
<dbReference type="Proteomes" id="UP000016935">
    <property type="component" value="Unassembled WGS sequence"/>
</dbReference>
<dbReference type="Gene3D" id="2.40.70.10">
    <property type="entry name" value="Acid Proteases"/>
    <property type="match status" value="1"/>
</dbReference>
<proteinExistence type="predicted"/>
<name>R0IXL8_EXST2</name>
<dbReference type="eggNOG" id="KOG0017">
    <property type="taxonomic scope" value="Eukaryota"/>
</dbReference>
<dbReference type="EMBL" id="KB908504">
    <property type="protein sequence ID" value="EOA89520.1"/>
    <property type="molecule type" value="Genomic_DNA"/>
</dbReference>
<evidence type="ECO:0000313" key="2">
    <source>
        <dbReference type="Proteomes" id="UP000016935"/>
    </source>
</evidence>
<dbReference type="SUPFAM" id="SSF50630">
    <property type="entry name" value="Acid proteases"/>
    <property type="match status" value="1"/>
</dbReference>
<dbReference type="GeneID" id="19404224"/>
<dbReference type="RefSeq" id="XP_008022441.1">
    <property type="nucleotide sequence ID" value="XM_008024250.1"/>
</dbReference>
<gene>
    <name evidence="1" type="ORF">SETTUDRAFT_37201</name>
</gene>
<evidence type="ECO:0000313" key="1">
    <source>
        <dbReference type="EMBL" id="EOA89520.1"/>
    </source>
</evidence>
<dbReference type="InterPro" id="IPR021109">
    <property type="entry name" value="Peptidase_aspartic_dom_sf"/>
</dbReference>